<gene>
    <name evidence="2" type="ORF">N338_07188</name>
</gene>
<feature type="transmembrane region" description="Helical" evidence="1">
    <location>
        <begin position="37"/>
        <end position="57"/>
    </location>
</feature>
<evidence type="ECO:0000313" key="2">
    <source>
        <dbReference type="EMBL" id="KFZ69118.1"/>
    </source>
</evidence>
<sequence>QLEAGLHTHLCFPALPKAKSGCTCIYRMAGMKKKSSFLLPIFLAFSLLHLLLAEVGGDDVLSPSEMRGKGSARLPSSLALQRCSERLARGLLPPSCWKIKEILFCFGMNPRGFEVLGGLCCPGKAFSP</sequence>
<dbReference type="OrthoDB" id="10550972at2759"/>
<accession>A0A094LCV2</accession>
<name>A0A094LCV2_PODCR</name>
<proteinExistence type="predicted"/>
<feature type="non-terminal residue" evidence="2">
    <location>
        <position position="128"/>
    </location>
</feature>
<dbReference type="AlphaFoldDB" id="A0A094LCV2"/>
<keyword evidence="1" id="KW-1133">Transmembrane helix</keyword>
<keyword evidence="1" id="KW-0812">Transmembrane</keyword>
<keyword evidence="1" id="KW-0472">Membrane</keyword>
<keyword evidence="3" id="KW-1185">Reference proteome</keyword>
<dbReference type="Proteomes" id="UP000053854">
    <property type="component" value="Unassembled WGS sequence"/>
</dbReference>
<evidence type="ECO:0000313" key="3">
    <source>
        <dbReference type="Proteomes" id="UP000053854"/>
    </source>
</evidence>
<protein>
    <submittedName>
        <fullName evidence="2">Uncharacterized protein</fullName>
    </submittedName>
</protein>
<reference evidence="2 3" key="1">
    <citation type="submission" date="2014-04" db="EMBL/GenBank/DDBJ databases">
        <title>Genome evolution of avian class.</title>
        <authorList>
            <person name="Zhang G."/>
            <person name="Li C."/>
        </authorList>
    </citation>
    <scope>NUCLEOTIDE SEQUENCE [LARGE SCALE GENOMIC DNA]</scope>
    <source>
        <strain evidence="2">BGI_N338</strain>
    </source>
</reference>
<evidence type="ECO:0000256" key="1">
    <source>
        <dbReference type="SAM" id="Phobius"/>
    </source>
</evidence>
<feature type="non-terminal residue" evidence="2">
    <location>
        <position position="1"/>
    </location>
</feature>
<dbReference type="EMBL" id="KL288215">
    <property type="protein sequence ID" value="KFZ69118.1"/>
    <property type="molecule type" value="Genomic_DNA"/>
</dbReference>
<organism evidence="2 3">
    <name type="scientific">Podiceps cristatus</name>
    <name type="common">Great crested grebe</name>
    <dbReference type="NCBI Taxonomy" id="345573"/>
    <lineage>
        <taxon>Eukaryota</taxon>
        <taxon>Metazoa</taxon>
        <taxon>Chordata</taxon>
        <taxon>Craniata</taxon>
        <taxon>Vertebrata</taxon>
        <taxon>Euteleostomi</taxon>
        <taxon>Archelosauria</taxon>
        <taxon>Archosauria</taxon>
        <taxon>Dinosauria</taxon>
        <taxon>Saurischia</taxon>
        <taxon>Theropoda</taxon>
        <taxon>Coelurosauria</taxon>
        <taxon>Aves</taxon>
        <taxon>Neognathae</taxon>
        <taxon>Neoaves</taxon>
        <taxon>Mirandornithes</taxon>
        <taxon>Podicipediformes</taxon>
        <taxon>Podicipedidae</taxon>
        <taxon>Podiceps</taxon>
    </lineage>
</organism>